<dbReference type="GO" id="GO:0005737">
    <property type="term" value="C:cytoplasm"/>
    <property type="evidence" value="ECO:0007669"/>
    <property type="project" value="TreeGrafter"/>
</dbReference>
<feature type="compositionally biased region" description="Basic residues" evidence="1">
    <location>
        <begin position="541"/>
        <end position="551"/>
    </location>
</feature>
<dbReference type="EMBL" id="ABFK02000017">
    <property type="protein sequence ID" value="EDS04005.1"/>
    <property type="molecule type" value="Genomic_DNA"/>
</dbReference>
<dbReference type="InterPro" id="IPR007557">
    <property type="entry name" value="PSP1_C"/>
</dbReference>
<dbReference type="GeneID" id="73803991"/>
<dbReference type="HOGENOM" id="CLU_033149_1_0_10"/>
<evidence type="ECO:0000259" key="2">
    <source>
        <dbReference type="PROSITE" id="PS51411"/>
    </source>
</evidence>
<reference evidence="3" key="2">
    <citation type="submission" date="2013-09" db="EMBL/GenBank/DDBJ databases">
        <title>Draft genome sequence of Alistipes putredinis (DSM 17216).</title>
        <authorList>
            <person name="Sudarsanam P."/>
            <person name="Ley R."/>
            <person name="Guruge J."/>
            <person name="Turnbaugh P.J."/>
            <person name="Mahowald M."/>
            <person name="Liep D."/>
            <person name="Gordon J."/>
        </authorList>
    </citation>
    <scope>NUCLEOTIDE SEQUENCE</scope>
    <source>
        <strain evidence="3">DSM 17216</strain>
    </source>
</reference>
<dbReference type="eggNOG" id="COG1774">
    <property type="taxonomic scope" value="Bacteria"/>
</dbReference>
<dbReference type="PANTHER" id="PTHR43830:SF3">
    <property type="entry name" value="PROTEIN PSP1"/>
    <property type="match status" value="1"/>
</dbReference>
<dbReference type="Pfam" id="PF04468">
    <property type="entry name" value="PSP1"/>
    <property type="match status" value="1"/>
</dbReference>
<feature type="compositionally biased region" description="Basic and acidic residues" evidence="1">
    <location>
        <begin position="345"/>
        <end position="363"/>
    </location>
</feature>
<feature type="compositionally biased region" description="Basic and acidic residues" evidence="1">
    <location>
        <begin position="455"/>
        <end position="464"/>
    </location>
</feature>
<dbReference type="AlphaFoldDB" id="B0MVC0"/>
<name>B0MVC0_9BACT</name>
<feature type="region of interest" description="Disordered" evidence="1">
    <location>
        <begin position="336"/>
        <end position="576"/>
    </location>
</feature>
<keyword evidence="4" id="KW-1185">Reference proteome</keyword>
<accession>B0MVC0</accession>
<dbReference type="InterPro" id="IPR047767">
    <property type="entry name" value="PSP1-like"/>
</dbReference>
<comment type="caution">
    <text evidence="3">The sequence shown here is derived from an EMBL/GenBank/DDBJ whole genome shotgun (WGS) entry which is preliminary data.</text>
</comment>
<dbReference type="Proteomes" id="UP000005819">
    <property type="component" value="Unassembled WGS sequence"/>
</dbReference>
<evidence type="ECO:0000256" key="1">
    <source>
        <dbReference type="SAM" id="MobiDB-lite"/>
    </source>
</evidence>
<feature type="compositionally biased region" description="Polar residues" evidence="1">
    <location>
        <begin position="515"/>
        <end position="533"/>
    </location>
</feature>
<dbReference type="PANTHER" id="PTHR43830">
    <property type="entry name" value="PROTEIN PSP1"/>
    <property type="match status" value="1"/>
</dbReference>
<feature type="compositionally biased region" description="Basic and acidic residues" evidence="1">
    <location>
        <begin position="552"/>
        <end position="562"/>
    </location>
</feature>
<feature type="domain" description="PSP1 C-terminal" evidence="2">
    <location>
        <begin position="120"/>
        <end position="205"/>
    </location>
</feature>
<feature type="compositionally biased region" description="Basic and acidic residues" evidence="1">
    <location>
        <begin position="499"/>
        <end position="514"/>
    </location>
</feature>
<dbReference type="RefSeq" id="WP_004329879.1">
    <property type="nucleotide sequence ID" value="NZ_DS499580.1"/>
</dbReference>
<reference evidence="3" key="1">
    <citation type="submission" date="2007-10" db="EMBL/GenBank/DDBJ databases">
        <authorList>
            <person name="Fulton L."/>
            <person name="Clifton S."/>
            <person name="Fulton B."/>
            <person name="Xu J."/>
            <person name="Minx P."/>
            <person name="Pepin K.H."/>
            <person name="Johnson M."/>
            <person name="Thiruvilangam P."/>
            <person name="Bhonagiri V."/>
            <person name="Nash W.E."/>
            <person name="Mardis E.R."/>
            <person name="Wilson R.K."/>
        </authorList>
    </citation>
    <scope>NUCLEOTIDE SEQUENCE [LARGE SCALE GENOMIC DNA]</scope>
    <source>
        <strain evidence="3">DSM 17216</strain>
    </source>
</reference>
<feature type="compositionally biased region" description="Low complexity" evidence="1">
    <location>
        <begin position="390"/>
        <end position="405"/>
    </location>
</feature>
<organism evidence="3 4">
    <name type="scientific">Alistipes putredinis DSM 17216</name>
    <dbReference type="NCBI Taxonomy" id="445970"/>
    <lineage>
        <taxon>Bacteria</taxon>
        <taxon>Pseudomonadati</taxon>
        <taxon>Bacteroidota</taxon>
        <taxon>Bacteroidia</taxon>
        <taxon>Bacteroidales</taxon>
        <taxon>Rikenellaceae</taxon>
        <taxon>Alistipes</taxon>
    </lineage>
</organism>
<dbReference type="PROSITE" id="PS51411">
    <property type="entry name" value="PSP1_C"/>
    <property type="match status" value="1"/>
</dbReference>
<protein>
    <submittedName>
        <fullName evidence="3">PSP1 C-terminal domain protein</fullName>
    </submittedName>
</protein>
<gene>
    <name evidence="3" type="ORF">ALIPUT_01067</name>
</gene>
<evidence type="ECO:0000313" key="3">
    <source>
        <dbReference type="EMBL" id="EDS04005.1"/>
    </source>
</evidence>
<feature type="compositionally biased region" description="Basic and acidic residues" evidence="1">
    <location>
        <begin position="406"/>
        <end position="447"/>
    </location>
</feature>
<dbReference type="OrthoDB" id="9779344at2"/>
<sequence>MDNTKPYTKAPKPEIGRGCTFYYAPEGVAAKPCEGCYKLHETAWLEQYPQHTPTDIFEVRFKNTRRSYYQNVNNLPLERGDIVAVEASPGHDIGIVSLTGDMVARQMRRVGFNPYNGEFKKIYRKAKPYDIERWQEAIALEHETMITARQIAAEMGLNMKIGDVEYQGDKIKAIFYYIADERVDFRELIKVFAERFHIRIEMKQIGARQEAGRIGGIGACGRELCCASWISNFSSVTTNSARMQEISLNPQKLAGQCSKLKCCLAYEYDTYVDARKEFPRLREPLQALDGEYYLVKTDILAGTMSFSSSKDTMTNVVTLPVARVKEIIALNRAGKKVDQLSAEQPQREKFEEPTYRSEEDSITRFDGNGSKRKGRNRRRSDRAEERENRNNGARSGSAAEAAAVSESRKDEKQEPAANRSERREKRDRRERNNRNGQGESRESRGERNNGQGEPRNPRNSDRNGSRNGQSTQKNEQRTERGNTSGEQNGERGNGQGSRSEQRGERRSERSRSENRPGQNGSETDPTPTHSQSPGEEGQNGARRRPRGRGGRNRREGNRREGGNGETAQPEPPKKEQ</sequence>
<feature type="compositionally biased region" description="Basic residues" evidence="1">
    <location>
        <begin position="370"/>
        <end position="380"/>
    </location>
</feature>
<evidence type="ECO:0000313" key="4">
    <source>
        <dbReference type="Proteomes" id="UP000005819"/>
    </source>
</evidence>
<proteinExistence type="predicted"/>
<dbReference type="NCBIfam" id="NF041131">
    <property type="entry name" value="RicT_YaaT_fam"/>
    <property type="match status" value="1"/>
</dbReference>